<evidence type="ECO:0000256" key="4">
    <source>
        <dbReference type="ARBA" id="ARBA00022759"/>
    </source>
</evidence>
<keyword evidence="10" id="KW-0539">Nucleus</keyword>
<evidence type="ECO:0000256" key="10">
    <source>
        <dbReference type="ARBA" id="ARBA00023242"/>
    </source>
</evidence>
<evidence type="ECO:0000256" key="2">
    <source>
        <dbReference type="ARBA" id="ARBA00007845"/>
    </source>
</evidence>
<evidence type="ECO:0000256" key="9">
    <source>
        <dbReference type="ARBA" id="ARBA00023204"/>
    </source>
</evidence>
<evidence type="ECO:0000259" key="12">
    <source>
        <dbReference type="Pfam" id="PF17942"/>
    </source>
</evidence>
<dbReference type="GO" id="GO:0005634">
    <property type="term" value="C:nucleus"/>
    <property type="evidence" value="ECO:0007669"/>
    <property type="project" value="UniProtKB-SubCell"/>
</dbReference>
<accession>A0A8S0RP56</accession>
<sequence length="757" mass="84742">MDFKEFCVATTNTYQWKALDKWEKVASTTFEYFEEEGNRVISVEELARVQIIEEAKNKKSPLSPSQSSVISLSSSCSSNRDSFYSEDSDLDGWDIEGNIRKKQMIETVLPVGFLEPLTPEERSSIQKEIARSSTIGNNNDYFLGWSNAPIVVKSFKNLGNASKDKAVSAPAVRSCKQFWKAGDYEGKNESDSSSRMDGAIDHVRIHPKFLHTNATSYKWALGAFAELLDNALDEACNGATYVHVDVLNNRKDNCKMLSIEDNGGGMNPDKMRKCMSLGYSMKSKIPNTIGQYGNGFKTSTMRLGADVIVFLRCRGTDGRSSTQSIGLLSYTNLMETGKEDTVVPMKWNGLISVSGTRIIIYNLWEDDQGAPELDFDTDQHDIQIRGVSQDEKKIEMAKIYPNSRHFLTYRHSLRNYASILYLRVPPGFQLILRGKEIEYHNMMVAVGTIGFVKDAKSHIDVQGFNVYHKNRLIKPFWRVWNAAGSDGLGVIGVLEANFVEPAHDKQGFEHTAILSRLEARSSNCHLIGYAPRRQPKKSISPVKEAPTTSKYCSGAKPKERASYDGASLLQLTSNTDYRSLADATGNVGATQSVAHARNHSSTLSINGRALAEPVSDRITQNLSVKTEVVSRDAREAYPSITDMLLSLTGENNSLRRSLEEVLQNLVFERDRNITSKSNSSCSLTCWGISYDLPSSQISRDRKLQDTQQKLGTSNVFLSEEGRKRDEEEVLLRKRIKEASKTIEGLLYKIKMLESRQN</sequence>
<keyword evidence="4" id="KW-0255">Endonuclease</keyword>
<keyword evidence="14" id="KW-1185">Reference proteome</keyword>
<dbReference type="PANTHER" id="PTHR23336">
    <property type="entry name" value="ZINC FINGER CW-TYPE COILED-COIL DOMAIN PROTEIN 3"/>
    <property type="match status" value="1"/>
</dbReference>
<keyword evidence="9" id="KW-0234">DNA repair</keyword>
<evidence type="ECO:0000256" key="3">
    <source>
        <dbReference type="ARBA" id="ARBA00022722"/>
    </source>
</evidence>
<evidence type="ECO:0000256" key="5">
    <source>
        <dbReference type="ARBA" id="ARBA00022763"/>
    </source>
</evidence>
<evidence type="ECO:0000256" key="7">
    <source>
        <dbReference type="ARBA" id="ARBA00023054"/>
    </source>
</evidence>
<reference evidence="13 14" key="1">
    <citation type="submission" date="2019-12" db="EMBL/GenBank/DDBJ databases">
        <authorList>
            <person name="Alioto T."/>
            <person name="Alioto T."/>
            <person name="Gomez Garrido J."/>
        </authorList>
    </citation>
    <scope>NUCLEOTIDE SEQUENCE [LARGE SCALE GENOMIC DNA]</scope>
</reference>
<comment type="caution">
    <text evidence="13">The sequence shown here is derived from an EMBL/GenBank/DDBJ whole genome shotgun (WGS) entry which is preliminary data.</text>
</comment>
<name>A0A8S0RP56_OLEEU</name>
<evidence type="ECO:0000256" key="11">
    <source>
        <dbReference type="SAM" id="MobiDB-lite"/>
    </source>
</evidence>
<dbReference type="Pfam" id="PF13589">
    <property type="entry name" value="HATPase_c_3"/>
    <property type="match status" value="1"/>
</dbReference>
<keyword evidence="4" id="KW-0378">Hydrolase</keyword>
<evidence type="ECO:0000256" key="6">
    <source>
        <dbReference type="ARBA" id="ARBA00022853"/>
    </source>
</evidence>
<feature type="domain" description="Morc S5" evidence="12">
    <location>
        <begin position="411"/>
        <end position="443"/>
    </location>
</feature>
<evidence type="ECO:0000256" key="8">
    <source>
        <dbReference type="ARBA" id="ARBA00023158"/>
    </source>
</evidence>
<dbReference type="GO" id="GO:0004519">
    <property type="term" value="F:endonuclease activity"/>
    <property type="evidence" value="ECO:0007669"/>
    <property type="project" value="UniProtKB-KW"/>
</dbReference>
<gene>
    <name evidence="13" type="ORF">OLEA9_A101784</name>
</gene>
<dbReference type="GO" id="GO:0006281">
    <property type="term" value="P:DNA repair"/>
    <property type="evidence" value="ECO:0007669"/>
    <property type="project" value="UniProtKB-KW"/>
</dbReference>
<dbReference type="Gene3D" id="3.30.565.10">
    <property type="entry name" value="Histidine kinase-like ATPase, C-terminal domain"/>
    <property type="match status" value="1"/>
</dbReference>
<dbReference type="InterPro" id="IPR036890">
    <property type="entry name" value="HATPase_C_sf"/>
</dbReference>
<comment type="subcellular location">
    <subcellularLocation>
        <location evidence="1">Nucleus</location>
    </subcellularLocation>
</comment>
<evidence type="ECO:0000313" key="14">
    <source>
        <dbReference type="Proteomes" id="UP000594638"/>
    </source>
</evidence>
<keyword evidence="5" id="KW-0227">DNA damage</keyword>
<proteinExistence type="inferred from homology"/>
<protein>
    <recommendedName>
        <fullName evidence="12">Morc S5 domain-containing protein</fullName>
    </recommendedName>
</protein>
<dbReference type="GO" id="GO:0031349">
    <property type="term" value="P:positive regulation of defense response"/>
    <property type="evidence" value="ECO:0007669"/>
    <property type="project" value="UniProtKB-ARBA"/>
</dbReference>
<comment type="similarity">
    <text evidence="2">Belongs to the MORC ATPase protein family.</text>
</comment>
<keyword evidence="3" id="KW-0540">Nuclease</keyword>
<feature type="domain" description="Morc S5" evidence="12">
    <location>
        <begin position="445"/>
        <end position="520"/>
    </location>
</feature>
<keyword evidence="8" id="KW-0943">RNA-mediated gene silencing</keyword>
<evidence type="ECO:0000256" key="1">
    <source>
        <dbReference type="ARBA" id="ARBA00004123"/>
    </source>
</evidence>
<dbReference type="EMBL" id="CACTIH010003665">
    <property type="protein sequence ID" value="CAA2981184.1"/>
    <property type="molecule type" value="Genomic_DNA"/>
</dbReference>
<feature type="region of interest" description="Disordered" evidence="11">
    <location>
        <begin position="535"/>
        <end position="556"/>
    </location>
</feature>
<organism evidence="13 14">
    <name type="scientific">Olea europaea subsp. europaea</name>
    <dbReference type="NCBI Taxonomy" id="158383"/>
    <lineage>
        <taxon>Eukaryota</taxon>
        <taxon>Viridiplantae</taxon>
        <taxon>Streptophyta</taxon>
        <taxon>Embryophyta</taxon>
        <taxon>Tracheophyta</taxon>
        <taxon>Spermatophyta</taxon>
        <taxon>Magnoliopsida</taxon>
        <taxon>eudicotyledons</taxon>
        <taxon>Gunneridae</taxon>
        <taxon>Pentapetalae</taxon>
        <taxon>asterids</taxon>
        <taxon>lamiids</taxon>
        <taxon>Lamiales</taxon>
        <taxon>Oleaceae</taxon>
        <taxon>Oleeae</taxon>
        <taxon>Olea</taxon>
    </lineage>
</organism>
<dbReference type="GO" id="GO:0006325">
    <property type="term" value="P:chromatin organization"/>
    <property type="evidence" value="ECO:0007669"/>
    <property type="project" value="UniProtKB-KW"/>
</dbReference>
<dbReference type="Pfam" id="PF17942">
    <property type="entry name" value="Morc6_S5"/>
    <property type="match status" value="2"/>
</dbReference>
<evidence type="ECO:0000313" key="13">
    <source>
        <dbReference type="EMBL" id="CAA2981184.1"/>
    </source>
</evidence>
<keyword evidence="6" id="KW-0156">Chromatin regulator</keyword>
<dbReference type="GO" id="GO:0031047">
    <property type="term" value="P:regulatory ncRNA-mediated gene silencing"/>
    <property type="evidence" value="ECO:0007669"/>
    <property type="project" value="UniProtKB-KW"/>
</dbReference>
<dbReference type="AlphaFoldDB" id="A0A8S0RP56"/>
<dbReference type="InterPro" id="IPR045261">
    <property type="entry name" value="MORC_ATPase"/>
</dbReference>
<dbReference type="GO" id="GO:0016887">
    <property type="term" value="F:ATP hydrolysis activity"/>
    <property type="evidence" value="ECO:0007669"/>
    <property type="project" value="InterPro"/>
</dbReference>
<dbReference type="InterPro" id="IPR041006">
    <property type="entry name" value="Morc_S5"/>
</dbReference>
<dbReference type="Gramene" id="OE9A101784T1">
    <property type="protein sequence ID" value="OE9A101784C1"/>
    <property type="gene ID" value="OE9A101784"/>
</dbReference>
<dbReference type="OrthoDB" id="757982at2759"/>
<dbReference type="Proteomes" id="UP000594638">
    <property type="component" value="Unassembled WGS sequence"/>
</dbReference>
<dbReference type="PANTHER" id="PTHR23336:SF72">
    <property type="entry name" value="PROTEIN MICRORCHIDIA 5"/>
    <property type="match status" value="1"/>
</dbReference>
<keyword evidence="7" id="KW-0175">Coiled coil</keyword>
<dbReference type="SUPFAM" id="SSF55874">
    <property type="entry name" value="ATPase domain of HSP90 chaperone/DNA topoisomerase II/histidine kinase"/>
    <property type="match status" value="1"/>
</dbReference>